<feature type="domain" description="Peptidase S74" evidence="1">
    <location>
        <begin position="244"/>
        <end position="340"/>
    </location>
</feature>
<gene>
    <name evidence="2" type="ORF">ACFSX5_10235</name>
</gene>
<protein>
    <submittedName>
        <fullName evidence="2">DUF2793 domain-containing protein</fullName>
    </submittedName>
</protein>
<comment type="caution">
    <text evidence="2">The sequence shown here is derived from an EMBL/GenBank/DDBJ whole genome shotgun (WGS) entry which is preliminary data.</text>
</comment>
<dbReference type="RefSeq" id="WP_386833257.1">
    <property type="nucleotide sequence ID" value="NZ_JBHUNP010000001.1"/>
</dbReference>
<dbReference type="InterPro" id="IPR030392">
    <property type="entry name" value="S74_ICA"/>
</dbReference>
<evidence type="ECO:0000313" key="2">
    <source>
        <dbReference type="EMBL" id="MFD2648168.1"/>
    </source>
</evidence>
<dbReference type="Gene3D" id="4.10.1090.10">
    <property type="entry name" value="Endosialidase, domain 4"/>
    <property type="match status" value="1"/>
</dbReference>
<dbReference type="InterPro" id="IPR044914">
    <property type="entry name" value="Endosialidase_C_dom_sf"/>
</dbReference>
<name>A0ABW5QKN7_9HYPH</name>
<accession>A0ABW5QKN7</accession>
<evidence type="ECO:0000313" key="3">
    <source>
        <dbReference type="Proteomes" id="UP001597521"/>
    </source>
</evidence>
<dbReference type="PROSITE" id="PS51688">
    <property type="entry name" value="ICA"/>
    <property type="match status" value="1"/>
</dbReference>
<dbReference type="EMBL" id="JBHUNP010000001">
    <property type="protein sequence ID" value="MFD2648168.1"/>
    <property type="molecule type" value="Genomic_DNA"/>
</dbReference>
<dbReference type="InterPro" id="IPR021251">
    <property type="entry name" value="DUF2793"/>
</dbReference>
<organism evidence="2 3">
    <name type="scientific">Devosia albogilva</name>
    <dbReference type="NCBI Taxonomy" id="429726"/>
    <lineage>
        <taxon>Bacteria</taxon>
        <taxon>Pseudomonadati</taxon>
        <taxon>Pseudomonadota</taxon>
        <taxon>Alphaproteobacteria</taxon>
        <taxon>Hyphomicrobiales</taxon>
        <taxon>Devosiaceae</taxon>
        <taxon>Devosia</taxon>
    </lineage>
</organism>
<dbReference type="Proteomes" id="UP001597521">
    <property type="component" value="Unassembled WGS sequence"/>
</dbReference>
<evidence type="ECO:0000259" key="1">
    <source>
        <dbReference type="PROSITE" id="PS51688"/>
    </source>
</evidence>
<sequence length="340" mass="35918">MDHTPRLSLPYLMPGQAQKHITHNEALRALDGLVQPVVVSRTTTAPPPLPLEGEAYLVPSGATGTWAGHADEFAIWQAGAWSFHDPAPGWQVWCVDQQVLLVFDAGAWRPLMALGDGLEQLGINATPDNTNRLAVSADATLFNHAGAGHQLKLNKATSTDTASLLLQTDWSGRAELGLAGDDSFRIKVSSDGSAWTDAITIAPASGTVSVGYSLQPAADNAVSLGAAGARWSAIWSATGTIQTSDQRQKTEIAPSDLGLDFILALEPVRYRQPAGEATHYGFIAQQVLAALGGTPSAGHVLVDPADPHSEQGLRYDSFIAPLVKAVQELAARVDELEANL</sequence>
<dbReference type="Pfam" id="PF13884">
    <property type="entry name" value="Peptidase_S74"/>
    <property type="match status" value="1"/>
</dbReference>
<keyword evidence="3" id="KW-1185">Reference proteome</keyword>
<dbReference type="Pfam" id="PF10983">
    <property type="entry name" value="DUF2793"/>
    <property type="match status" value="1"/>
</dbReference>
<proteinExistence type="predicted"/>
<reference evidence="3" key="1">
    <citation type="journal article" date="2019" name="Int. J. Syst. Evol. Microbiol.">
        <title>The Global Catalogue of Microorganisms (GCM) 10K type strain sequencing project: providing services to taxonomists for standard genome sequencing and annotation.</title>
        <authorList>
            <consortium name="The Broad Institute Genomics Platform"/>
            <consortium name="The Broad Institute Genome Sequencing Center for Infectious Disease"/>
            <person name="Wu L."/>
            <person name="Ma J."/>
        </authorList>
    </citation>
    <scope>NUCLEOTIDE SEQUENCE [LARGE SCALE GENOMIC DNA]</scope>
    <source>
        <strain evidence="3">CCM 7427</strain>
    </source>
</reference>